<dbReference type="Proteomes" id="UP000014071">
    <property type="component" value="Unassembled WGS sequence"/>
</dbReference>
<dbReference type="AlphaFoldDB" id="R9PAE9"/>
<evidence type="ECO:0000313" key="2">
    <source>
        <dbReference type="Proteomes" id="UP000014071"/>
    </source>
</evidence>
<sequence>MLCERPRCFGYRGFDVDRRLLYFGGNVDARSADQERVDGGVGVFGKEATEEDVGCGGDSLAQIETFADDREYCRSKMEKVSVKEKESMD</sequence>
<protein>
    <submittedName>
        <fullName evidence="1">Uncharacterized protein</fullName>
    </submittedName>
</protein>
<organism evidence="1 2">
    <name type="scientific">Pseudozyma hubeiensis (strain SY62)</name>
    <name type="common">Yeast</name>
    <dbReference type="NCBI Taxonomy" id="1305764"/>
    <lineage>
        <taxon>Eukaryota</taxon>
        <taxon>Fungi</taxon>
        <taxon>Dikarya</taxon>
        <taxon>Basidiomycota</taxon>
        <taxon>Ustilaginomycotina</taxon>
        <taxon>Ustilaginomycetes</taxon>
        <taxon>Ustilaginales</taxon>
        <taxon>Ustilaginaceae</taxon>
        <taxon>Pseudozyma</taxon>
    </lineage>
</organism>
<evidence type="ECO:0000313" key="1">
    <source>
        <dbReference type="EMBL" id="GAC95080.1"/>
    </source>
</evidence>
<dbReference type="EMBL" id="DF238790">
    <property type="protein sequence ID" value="GAC95080.1"/>
    <property type="molecule type" value="Genomic_DNA"/>
</dbReference>
<reference evidence="2" key="1">
    <citation type="journal article" date="2013" name="Genome Announc.">
        <title>Draft genome sequence of the basidiomycetous yeast-like fungus Pseudozyma hubeiensis SY62, which produces an abundant amount of the biosurfactant mannosylerythritol lipids.</title>
        <authorList>
            <person name="Konishi M."/>
            <person name="Hatada Y."/>
            <person name="Horiuchi J."/>
        </authorList>
    </citation>
    <scope>NUCLEOTIDE SEQUENCE [LARGE SCALE GENOMIC DNA]</scope>
    <source>
        <strain evidence="2">SY62</strain>
    </source>
</reference>
<dbReference type="GeneID" id="24107946"/>
<proteinExistence type="predicted"/>
<dbReference type="HOGENOM" id="CLU_2455688_0_0_1"/>
<gene>
    <name evidence="1" type="ORF">PHSY_002655</name>
</gene>
<keyword evidence="2" id="KW-1185">Reference proteome</keyword>
<name>R9PAE9_PSEHS</name>
<accession>R9PAE9</accession>
<dbReference type="RefSeq" id="XP_012188667.1">
    <property type="nucleotide sequence ID" value="XM_012333277.1"/>
</dbReference>